<reference evidence="3" key="1">
    <citation type="journal article" date="2019" name="Int. J. Syst. Evol. Microbiol.">
        <title>The Global Catalogue of Microorganisms (GCM) 10K type strain sequencing project: providing services to taxonomists for standard genome sequencing and annotation.</title>
        <authorList>
            <consortium name="The Broad Institute Genomics Platform"/>
            <consortium name="The Broad Institute Genome Sequencing Center for Infectious Disease"/>
            <person name="Wu L."/>
            <person name="Ma J."/>
        </authorList>
    </citation>
    <scope>NUCLEOTIDE SEQUENCE [LARGE SCALE GENOMIC DNA]</scope>
    <source>
        <strain evidence="3">JCM 31290</strain>
    </source>
</reference>
<protein>
    <recommendedName>
        <fullName evidence="4">Nuclear transport factor 2 family protein</fullName>
    </recommendedName>
</protein>
<name>A0ABP8HHS8_9ACTN</name>
<comment type="caution">
    <text evidence="2">The sequence shown here is derived from an EMBL/GenBank/DDBJ whole genome shotgun (WGS) entry which is preliminary data.</text>
</comment>
<accession>A0ABP8HHS8</accession>
<keyword evidence="3" id="KW-1185">Reference proteome</keyword>
<sequence>MLAVCALLAGTAGCGSGGAAGDGVSPTPVGRVLDGRDQEGRPYREVERKDAPGVGIEVQPDAVGGWDVRLTVRRFRFSPAGAAARPVAGRGVAHLYVDGRLVARLRARDHRLADELVPRGTHHVTVRLYADDGTVWAVDGAPVESTADITASKPGPDPVPSADARRGTPPDTAGDRPRTRGRGSPDRAGKAS</sequence>
<feature type="region of interest" description="Disordered" evidence="1">
    <location>
        <begin position="16"/>
        <end position="48"/>
    </location>
</feature>
<feature type="region of interest" description="Disordered" evidence="1">
    <location>
        <begin position="146"/>
        <end position="192"/>
    </location>
</feature>
<evidence type="ECO:0008006" key="4">
    <source>
        <dbReference type="Google" id="ProtNLM"/>
    </source>
</evidence>
<gene>
    <name evidence="2" type="ORF">GCM10023086_74400</name>
</gene>
<evidence type="ECO:0000313" key="3">
    <source>
        <dbReference type="Proteomes" id="UP001501115"/>
    </source>
</evidence>
<organism evidence="2 3">
    <name type="scientific">Streptomyces venetus</name>
    <dbReference type="NCBI Taxonomy" id="1701086"/>
    <lineage>
        <taxon>Bacteria</taxon>
        <taxon>Bacillati</taxon>
        <taxon>Actinomycetota</taxon>
        <taxon>Actinomycetes</taxon>
        <taxon>Kitasatosporales</taxon>
        <taxon>Streptomycetaceae</taxon>
        <taxon>Streptomyces</taxon>
    </lineage>
</organism>
<dbReference type="EMBL" id="BAABET010000016">
    <property type="protein sequence ID" value="GAA4339407.1"/>
    <property type="molecule type" value="Genomic_DNA"/>
</dbReference>
<feature type="compositionally biased region" description="Basic and acidic residues" evidence="1">
    <location>
        <begin position="33"/>
        <end position="48"/>
    </location>
</feature>
<evidence type="ECO:0000313" key="2">
    <source>
        <dbReference type="EMBL" id="GAA4339407.1"/>
    </source>
</evidence>
<proteinExistence type="predicted"/>
<feature type="compositionally biased region" description="Basic and acidic residues" evidence="1">
    <location>
        <begin position="163"/>
        <end position="192"/>
    </location>
</feature>
<evidence type="ECO:0000256" key="1">
    <source>
        <dbReference type="SAM" id="MobiDB-lite"/>
    </source>
</evidence>
<dbReference type="Proteomes" id="UP001501115">
    <property type="component" value="Unassembled WGS sequence"/>
</dbReference>